<evidence type="ECO:0000313" key="2">
    <source>
        <dbReference type="Proteomes" id="UP000295600"/>
    </source>
</evidence>
<proteinExistence type="predicted"/>
<accession>A0A2R3MQH2</accession>
<dbReference type="AlphaFoldDB" id="A0A2R3MQH2"/>
<reference evidence="1 2" key="1">
    <citation type="submission" date="2019-03" db="EMBL/GenBank/DDBJ databases">
        <title>Genomic Encyclopedia of Type Strains, Phase IV (KMG-IV): sequencing the most valuable type-strain genomes for metagenomic binning, comparative biology and taxonomic classification.</title>
        <authorList>
            <person name="Goeker M."/>
        </authorList>
    </citation>
    <scope>NUCLEOTIDE SEQUENCE [LARGE SCALE GENOMIC DNA]</scope>
    <source>
        <strain evidence="1 2">DSM 23917</strain>
    </source>
</reference>
<name>A0A2R3MQH2_9BACE</name>
<dbReference type="GeneID" id="94547829"/>
<organism evidence="1 2">
    <name type="scientific">Prevotella heparinolytica</name>
    <dbReference type="NCBI Taxonomy" id="28113"/>
    <lineage>
        <taxon>Bacteria</taxon>
        <taxon>Pseudomonadati</taxon>
        <taxon>Bacteroidota</taxon>
        <taxon>Bacteroidia</taxon>
        <taxon>Bacteroidales</taxon>
        <taxon>Bacteroidaceae</taxon>
        <taxon>Bacteroides</taxon>
    </lineage>
</organism>
<dbReference type="Pfam" id="PF14289">
    <property type="entry name" value="DUF4369"/>
    <property type="match status" value="1"/>
</dbReference>
<dbReference type="PROSITE" id="PS51257">
    <property type="entry name" value="PROKAR_LIPOPROTEIN"/>
    <property type="match status" value="1"/>
</dbReference>
<dbReference type="KEGG" id="bhf:C3V43_05120"/>
<gene>
    <name evidence="1" type="ORF">EV202_12511</name>
</gene>
<comment type="caution">
    <text evidence="1">The sequence shown here is derived from an EMBL/GenBank/DDBJ whole genome shotgun (WGS) entry which is preliminary data.</text>
</comment>
<dbReference type="EMBL" id="SLXB01000025">
    <property type="protein sequence ID" value="TCO88576.1"/>
    <property type="molecule type" value="Genomic_DNA"/>
</dbReference>
<dbReference type="Proteomes" id="UP000295600">
    <property type="component" value="Unassembled WGS sequence"/>
</dbReference>
<evidence type="ECO:0000313" key="1">
    <source>
        <dbReference type="EMBL" id="TCO88576.1"/>
    </source>
</evidence>
<sequence>MIRISVNRILPFLLLLILFVSCSRKYKIEGNSSVIGLDGKMLFLKMLQDGQWVSVDSAEVIHGLFKMNGPADSVMMVTLYMGNEGIMPLVLEDGKIEVSISNSQLLAKGTPLNDKLYEFIDKRNALEVKIEELERKEARMVLDGADLENVRQELSKESATLIKEMNDYVKQFITDNFENVLGPSVFMMMCSTMPYPVMTPQIEEIMKTAPLSFKENKQIKDFLTRAKENMQLLEEQRRMRQNIILGEGQK</sequence>
<dbReference type="InterPro" id="IPR025380">
    <property type="entry name" value="DUF4369"/>
</dbReference>
<protein>
    <submittedName>
        <fullName evidence="1">Uncharacterized protein DUF4369</fullName>
    </submittedName>
</protein>
<dbReference type="RefSeq" id="WP_106068877.1">
    <property type="nucleotide sequence ID" value="NZ_CAUSQV010000014.1"/>
</dbReference>